<reference evidence="2" key="1">
    <citation type="submission" date="2020-07" db="EMBL/GenBank/DDBJ databases">
        <authorList>
            <person name="Pothier F. J."/>
        </authorList>
    </citation>
    <scope>NUCLEOTIDE SEQUENCE</scope>
    <source>
        <strain evidence="2">CFBP 2533</strain>
    </source>
</reference>
<gene>
    <name evidence="2" type="ORF">CFBP2533_40820</name>
</gene>
<protein>
    <submittedName>
        <fullName evidence="2">Uncharacterized protein</fullName>
    </submittedName>
</protein>
<evidence type="ECO:0000313" key="2">
    <source>
        <dbReference type="EMBL" id="CAD0356193.1"/>
    </source>
</evidence>
<dbReference type="EMBL" id="LR828261">
    <property type="protein sequence ID" value="CAD0356193.1"/>
    <property type="molecule type" value="Genomic_DNA"/>
</dbReference>
<sequence>MASRLASPRRQFAGCRAAGARPVAVDGWRAPAVVELGVRGAGVFLARVRQHLAAVHAAVLSGVPAAERAHVAGAARHPVSLCLGDGRAQCRVVAGVSLRHQLFRVRLSELAPVHAACGVATLRDAGGDERAVPGLGALAGDAPAVAGVAAGVGAGHGCGWGCLQHQRTQGRVAKAVAGRSTSIGRHRRARAHRARPARSARPQLVVGGAQVRSGRA</sequence>
<proteinExistence type="predicted"/>
<dbReference type="AlphaFoldDB" id="A0A6V7EY33"/>
<evidence type="ECO:0000256" key="1">
    <source>
        <dbReference type="SAM" id="MobiDB-lite"/>
    </source>
</evidence>
<organism evidence="2">
    <name type="scientific">Xanthomonas hortorum pv. pelargonii</name>
    <dbReference type="NCBI Taxonomy" id="453602"/>
    <lineage>
        <taxon>Bacteria</taxon>
        <taxon>Pseudomonadati</taxon>
        <taxon>Pseudomonadota</taxon>
        <taxon>Gammaproteobacteria</taxon>
        <taxon>Lysobacterales</taxon>
        <taxon>Lysobacteraceae</taxon>
        <taxon>Xanthomonas</taxon>
    </lineage>
</organism>
<feature type="compositionally biased region" description="Basic residues" evidence="1">
    <location>
        <begin position="184"/>
        <end position="198"/>
    </location>
</feature>
<accession>A0A6V7EY33</accession>
<feature type="region of interest" description="Disordered" evidence="1">
    <location>
        <begin position="177"/>
        <end position="216"/>
    </location>
</feature>
<name>A0A6V7EY33_9XANT</name>
<dbReference type="EMBL" id="LR828261">
    <property type="protein sequence ID" value="CAD0356187.1"/>
    <property type="molecule type" value="Genomic_DNA"/>
</dbReference>